<comment type="similarity">
    <text evidence="5">Belongs to the SAT4 family.</text>
</comment>
<organism evidence="9 10">
    <name type="scientific">Colletotrichum tofieldiae</name>
    <dbReference type="NCBI Taxonomy" id="708197"/>
    <lineage>
        <taxon>Eukaryota</taxon>
        <taxon>Fungi</taxon>
        <taxon>Dikarya</taxon>
        <taxon>Ascomycota</taxon>
        <taxon>Pezizomycotina</taxon>
        <taxon>Sordariomycetes</taxon>
        <taxon>Hypocreomycetidae</taxon>
        <taxon>Glomerellales</taxon>
        <taxon>Glomerellaceae</taxon>
        <taxon>Colletotrichum</taxon>
        <taxon>Colletotrichum spaethianum species complex</taxon>
    </lineage>
</organism>
<evidence type="ECO:0000256" key="6">
    <source>
        <dbReference type="SAM" id="MobiDB-lite"/>
    </source>
</evidence>
<evidence type="ECO:0000313" key="10">
    <source>
        <dbReference type="Proteomes" id="UP000076552"/>
    </source>
</evidence>
<proteinExistence type="inferred from homology"/>
<dbReference type="STRING" id="708197.A0A166UW18"/>
<keyword evidence="3 7" id="KW-1133">Transmembrane helix</keyword>
<evidence type="ECO:0000256" key="5">
    <source>
        <dbReference type="ARBA" id="ARBA00038359"/>
    </source>
</evidence>
<feature type="transmembrane region" description="Helical" evidence="7">
    <location>
        <begin position="39"/>
        <end position="57"/>
    </location>
</feature>
<feature type="transmembrane region" description="Helical" evidence="7">
    <location>
        <begin position="154"/>
        <end position="174"/>
    </location>
</feature>
<comment type="caution">
    <text evidence="9">The sequence shown here is derived from an EMBL/GenBank/DDBJ whole genome shotgun (WGS) entry which is preliminary data.</text>
</comment>
<feature type="compositionally biased region" description="Basic and acidic residues" evidence="6">
    <location>
        <begin position="303"/>
        <end position="325"/>
    </location>
</feature>
<dbReference type="Proteomes" id="UP000076552">
    <property type="component" value="Unassembled WGS sequence"/>
</dbReference>
<evidence type="ECO:0000256" key="4">
    <source>
        <dbReference type="ARBA" id="ARBA00023136"/>
    </source>
</evidence>
<dbReference type="PANTHER" id="PTHR33048:SF47">
    <property type="entry name" value="INTEGRAL MEMBRANE PROTEIN-RELATED"/>
    <property type="match status" value="1"/>
</dbReference>
<feature type="transmembrane region" description="Helical" evidence="7">
    <location>
        <begin position="113"/>
        <end position="134"/>
    </location>
</feature>
<protein>
    <submittedName>
        <fullName evidence="9">Integral membrane protein</fullName>
    </submittedName>
</protein>
<keyword evidence="4 7" id="KW-0472">Membrane</keyword>
<gene>
    <name evidence="9" type="ORF">CT0861_06115</name>
</gene>
<dbReference type="PANTHER" id="PTHR33048">
    <property type="entry name" value="PTH11-LIKE INTEGRAL MEMBRANE PROTEIN (AFU_ORTHOLOGUE AFUA_5G11245)"/>
    <property type="match status" value="1"/>
</dbReference>
<reference evidence="9 10" key="1">
    <citation type="submission" date="2015-06" db="EMBL/GenBank/DDBJ databases">
        <title>Survival trade-offs in plant roots during colonization by closely related pathogenic and mutualistic fungi.</title>
        <authorList>
            <person name="Hacquard S."/>
            <person name="Kracher B."/>
            <person name="Hiruma K."/>
            <person name="Weinman A."/>
            <person name="Muench P."/>
            <person name="Garrido Oter R."/>
            <person name="Ver Loren van Themaat E."/>
            <person name="Dallerey J.-F."/>
            <person name="Damm U."/>
            <person name="Henrissat B."/>
            <person name="Lespinet O."/>
            <person name="Thon M."/>
            <person name="Kemen E."/>
            <person name="McHardy A.C."/>
            <person name="Schulze-Lefert P."/>
            <person name="O'Connell R.J."/>
        </authorList>
    </citation>
    <scope>NUCLEOTIDE SEQUENCE [LARGE SCALE GENOMIC DNA]</scope>
    <source>
        <strain evidence="9 10">0861</strain>
    </source>
</reference>
<sequence length="325" mass="36466">MSVCVQSSCTWQDQLELSYLTDDLCHSYPHPSRDFEIKLVVAVLSVITFPIVALRLLSRWIVASRLELDDWMTLVTALYYAVQMLYIVVLILAKLSIVALFGRLFPDRKFQLVNKLVIAFLIGHGLIFLFVIMFECTPIAGIWDRTIERKCVNVNAVAMASAILSIIEDCVILSMPIQQLSKLQLGLKKKLAVGFMLSLGSFACITSIVRLRWLVLFAESYDTTWDNVDVVTWSVTEISCALMCGSLPALRPLFKKIPGLLTTLRGTRLTIKDPIDESSSHLSDEAPSTTTTATVQLSAALERQQRTVDSKHADDAQDTHKYQKY</sequence>
<evidence type="ECO:0000256" key="7">
    <source>
        <dbReference type="SAM" id="Phobius"/>
    </source>
</evidence>
<feature type="region of interest" description="Disordered" evidence="6">
    <location>
        <begin position="302"/>
        <end position="325"/>
    </location>
</feature>
<dbReference type="Pfam" id="PF20684">
    <property type="entry name" value="Fung_rhodopsin"/>
    <property type="match status" value="1"/>
</dbReference>
<accession>A0A166UW18</accession>
<feature type="transmembrane region" description="Helical" evidence="7">
    <location>
        <begin position="195"/>
        <end position="218"/>
    </location>
</feature>
<dbReference type="InterPro" id="IPR049326">
    <property type="entry name" value="Rhodopsin_dom_fungi"/>
</dbReference>
<evidence type="ECO:0000256" key="2">
    <source>
        <dbReference type="ARBA" id="ARBA00022692"/>
    </source>
</evidence>
<dbReference type="EMBL" id="LFIV01000039">
    <property type="protein sequence ID" value="KZL73879.1"/>
    <property type="molecule type" value="Genomic_DNA"/>
</dbReference>
<dbReference type="AlphaFoldDB" id="A0A166UW18"/>
<evidence type="ECO:0000256" key="3">
    <source>
        <dbReference type="ARBA" id="ARBA00022989"/>
    </source>
</evidence>
<feature type="domain" description="Rhodopsin" evidence="8">
    <location>
        <begin position="78"/>
        <end position="256"/>
    </location>
</feature>
<keyword evidence="10" id="KW-1185">Reference proteome</keyword>
<comment type="subcellular location">
    <subcellularLocation>
        <location evidence="1">Membrane</location>
        <topology evidence="1">Multi-pass membrane protein</topology>
    </subcellularLocation>
</comment>
<name>A0A166UW18_9PEZI</name>
<keyword evidence="2 7" id="KW-0812">Transmembrane</keyword>
<evidence type="ECO:0000313" key="9">
    <source>
        <dbReference type="EMBL" id="KZL73879.1"/>
    </source>
</evidence>
<dbReference type="GO" id="GO:0016020">
    <property type="term" value="C:membrane"/>
    <property type="evidence" value="ECO:0007669"/>
    <property type="project" value="UniProtKB-SubCell"/>
</dbReference>
<evidence type="ECO:0000256" key="1">
    <source>
        <dbReference type="ARBA" id="ARBA00004141"/>
    </source>
</evidence>
<dbReference type="InterPro" id="IPR052337">
    <property type="entry name" value="SAT4-like"/>
</dbReference>
<feature type="transmembrane region" description="Helical" evidence="7">
    <location>
        <begin position="77"/>
        <end position="101"/>
    </location>
</feature>
<evidence type="ECO:0000259" key="8">
    <source>
        <dbReference type="Pfam" id="PF20684"/>
    </source>
</evidence>